<dbReference type="EMBL" id="CAKJTG010000026">
    <property type="protein sequence ID" value="CAG9609959.1"/>
    <property type="molecule type" value="Genomic_DNA"/>
</dbReference>
<evidence type="ECO:0000256" key="1">
    <source>
        <dbReference type="SAM" id="Phobius"/>
    </source>
</evidence>
<dbReference type="AlphaFoldDB" id="A0A9C7GCD8"/>
<gene>
    <name evidence="2" type="ORF">NEOCIP111885_03702</name>
</gene>
<reference evidence="2" key="1">
    <citation type="submission" date="2021-10" db="EMBL/GenBank/DDBJ databases">
        <authorList>
            <person name="Criscuolo A."/>
        </authorList>
    </citation>
    <scope>NUCLEOTIDE SEQUENCE</scope>
    <source>
        <strain evidence="2">CIP111885</strain>
    </source>
</reference>
<dbReference type="Proteomes" id="UP000789845">
    <property type="component" value="Unassembled WGS sequence"/>
</dbReference>
<keyword evidence="1" id="KW-0812">Transmembrane</keyword>
<keyword evidence="1" id="KW-1133">Transmembrane helix</keyword>
<keyword evidence="1" id="KW-0472">Membrane</keyword>
<accession>A0A9C7GCD8</accession>
<sequence>MGTLFIVLGLICIGLFLNSLIKELKKAKSTKEKWERFFDVLFDEFMGIAGLFYVGILLVLYGLLRNLHILD</sequence>
<protein>
    <submittedName>
        <fullName evidence="2">Uncharacterized protein</fullName>
    </submittedName>
</protein>
<comment type="caution">
    <text evidence="2">The sequence shown here is derived from an EMBL/GenBank/DDBJ whole genome shotgun (WGS) entry which is preliminary data.</text>
</comment>
<evidence type="ECO:0000313" key="3">
    <source>
        <dbReference type="Proteomes" id="UP000789845"/>
    </source>
</evidence>
<dbReference type="RefSeq" id="WP_230498187.1">
    <property type="nucleotide sequence ID" value="NZ_CAKJTG010000026.1"/>
</dbReference>
<evidence type="ECO:0000313" key="2">
    <source>
        <dbReference type="EMBL" id="CAG9609959.1"/>
    </source>
</evidence>
<feature type="transmembrane region" description="Helical" evidence="1">
    <location>
        <begin position="45"/>
        <end position="64"/>
    </location>
</feature>
<organism evidence="2 3">
    <name type="scientific">Pseudoneobacillus rhizosphaerae</name>
    <dbReference type="NCBI Taxonomy" id="2880968"/>
    <lineage>
        <taxon>Bacteria</taxon>
        <taxon>Bacillati</taxon>
        <taxon>Bacillota</taxon>
        <taxon>Bacilli</taxon>
        <taxon>Bacillales</taxon>
        <taxon>Bacillaceae</taxon>
        <taxon>Pseudoneobacillus</taxon>
    </lineage>
</organism>
<proteinExistence type="predicted"/>
<name>A0A9C7GCD8_9BACI</name>
<keyword evidence="3" id="KW-1185">Reference proteome</keyword>